<evidence type="ECO:0000313" key="8">
    <source>
        <dbReference type="RefSeq" id="XP_017768226.1"/>
    </source>
</evidence>
<evidence type="ECO:0000313" key="7">
    <source>
        <dbReference type="Proteomes" id="UP000695000"/>
    </source>
</evidence>
<evidence type="ECO:0000256" key="3">
    <source>
        <dbReference type="ARBA" id="ARBA00022989"/>
    </source>
</evidence>
<keyword evidence="3 6" id="KW-1133">Transmembrane helix</keyword>
<protein>
    <submittedName>
        <fullName evidence="8">Uncharacterized protein LOC108556567</fullName>
    </submittedName>
</protein>
<keyword evidence="2 6" id="KW-0812">Transmembrane</keyword>
<evidence type="ECO:0000256" key="4">
    <source>
        <dbReference type="ARBA" id="ARBA00023136"/>
    </source>
</evidence>
<keyword evidence="7" id="KW-1185">Reference proteome</keyword>
<feature type="transmembrane region" description="Helical" evidence="6">
    <location>
        <begin position="101"/>
        <end position="121"/>
    </location>
</feature>
<accession>A0ABM1M0X6</accession>
<dbReference type="PANTHER" id="PTHR31872:SF4">
    <property type="entry name" value="TRANSMEMBRANE PROTEIN 179"/>
    <property type="match status" value="1"/>
</dbReference>
<evidence type="ECO:0000256" key="6">
    <source>
        <dbReference type="SAM" id="Phobius"/>
    </source>
</evidence>
<dbReference type="GeneID" id="108556567"/>
<dbReference type="PANTHER" id="PTHR31872">
    <property type="entry name" value="TRANSMEMBRANE PROTEIN 179"/>
    <property type="match status" value="1"/>
</dbReference>
<feature type="transmembrane region" description="Helical" evidence="6">
    <location>
        <begin position="133"/>
        <end position="159"/>
    </location>
</feature>
<keyword evidence="4 6" id="KW-0472">Membrane</keyword>
<gene>
    <name evidence="8" type="primary">LOC108556567</name>
</gene>
<dbReference type="Pfam" id="PF26158">
    <property type="entry name" value="Claudin_TMEM179-179B"/>
    <property type="match status" value="1"/>
</dbReference>
<dbReference type="InterPro" id="IPR059010">
    <property type="entry name" value="TMEM179-179B"/>
</dbReference>
<comment type="similarity">
    <text evidence="5">Belongs to the TMEM179 family.</text>
</comment>
<evidence type="ECO:0000256" key="5">
    <source>
        <dbReference type="ARBA" id="ARBA00093776"/>
    </source>
</evidence>
<name>A0ABM1M0X6_NICVS</name>
<evidence type="ECO:0000256" key="1">
    <source>
        <dbReference type="ARBA" id="ARBA00004141"/>
    </source>
</evidence>
<organism evidence="7 8">
    <name type="scientific">Nicrophorus vespilloides</name>
    <name type="common">Boreal carrion beetle</name>
    <dbReference type="NCBI Taxonomy" id="110193"/>
    <lineage>
        <taxon>Eukaryota</taxon>
        <taxon>Metazoa</taxon>
        <taxon>Ecdysozoa</taxon>
        <taxon>Arthropoda</taxon>
        <taxon>Hexapoda</taxon>
        <taxon>Insecta</taxon>
        <taxon>Pterygota</taxon>
        <taxon>Neoptera</taxon>
        <taxon>Endopterygota</taxon>
        <taxon>Coleoptera</taxon>
        <taxon>Polyphaga</taxon>
        <taxon>Staphyliniformia</taxon>
        <taxon>Silphidae</taxon>
        <taxon>Nicrophorinae</taxon>
        <taxon>Nicrophorus</taxon>
    </lineage>
</organism>
<dbReference type="RefSeq" id="XP_017768226.1">
    <property type="nucleotide sequence ID" value="XM_017912737.1"/>
</dbReference>
<proteinExistence type="inferred from homology"/>
<reference evidence="8" key="1">
    <citation type="submission" date="2025-08" db="UniProtKB">
        <authorList>
            <consortium name="RefSeq"/>
        </authorList>
    </citation>
    <scope>IDENTIFICATION</scope>
    <source>
        <tissue evidence="8">Whole Larva</tissue>
    </source>
</reference>
<sequence length="286" mass="32574">MPKFDRYFRIAEKETRLVPIYWKICHILTLICADACCFLVAYNFEALLNAFGKNCVLNADLDFEDINKYNQYKPVGPYPYNMSFNTPSTHWGSKEDCNYCLFTNIFICIVGLILVSFFGIVSKGGAGNRGDVYTSPWTIVFPSILIGFVVSVVLFVAYIKLNIGIDAFCSEFSTQNNSTSCSQDLNVYTLIFNAEERDAYAYIQTIKICNFLALSFWCLFLATLILRLVKGSDFKITVYHLRRKNVIKEEDDTDQDNISDNSTELGFDQRQEVILAGKSKNGVTWL</sequence>
<dbReference type="Proteomes" id="UP000695000">
    <property type="component" value="Unplaced"/>
</dbReference>
<feature type="transmembrane region" description="Helical" evidence="6">
    <location>
        <begin position="199"/>
        <end position="226"/>
    </location>
</feature>
<dbReference type="InterPro" id="IPR029673">
    <property type="entry name" value="TMEM179"/>
</dbReference>
<comment type="subcellular location">
    <subcellularLocation>
        <location evidence="1">Membrane</location>
        <topology evidence="1">Multi-pass membrane protein</topology>
    </subcellularLocation>
</comment>
<evidence type="ECO:0000256" key="2">
    <source>
        <dbReference type="ARBA" id="ARBA00022692"/>
    </source>
</evidence>